<organism evidence="2 3">
    <name type="scientific">Hibiscus sabdariffa</name>
    <name type="common">roselle</name>
    <dbReference type="NCBI Taxonomy" id="183260"/>
    <lineage>
        <taxon>Eukaryota</taxon>
        <taxon>Viridiplantae</taxon>
        <taxon>Streptophyta</taxon>
        <taxon>Embryophyta</taxon>
        <taxon>Tracheophyta</taxon>
        <taxon>Spermatophyta</taxon>
        <taxon>Magnoliopsida</taxon>
        <taxon>eudicotyledons</taxon>
        <taxon>Gunneridae</taxon>
        <taxon>Pentapetalae</taxon>
        <taxon>rosids</taxon>
        <taxon>malvids</taxon>
        <taxon>Malvales</taxon>
        <taxon>Malvaceae</taxon>
        <taxon>Malvoideae</taxon>
        <taxon>Hibiscus</taxon>
    </lineage>
</organism>
<evidence type="ECO:0008006" key="4">
    <source>
        <dbReference type="Google" id="ProtNLM"/>
    </source>
</evidence>
<comment type="caution">
    <text evidence="2">The sequence shown here is derived from an EMBL/GenBank/DDBJ whole genome shotgun (WGS) entry which is preliminary data.</text>
</comment>
<feature type="signal peptide" evidence="1">
    <location>
        <begin position="1"/>
        <end position="27"/>
    </location>
</feature>
<dbReference type="Proteomes" id="UP001472677">
    <property type="component" value="Unassembled WGS sequence"/>
</dbReference>
<keyword evidence="1" id="KW-0732">Signal</keyword>
<keyword evidence="3" id="KW-1185">Reference proteome</keyword>
<proteinExistence type="predicted"/>
<evidence type="ECO:0000313" key="2">
    <source>
        <dbReference type="EMBL" id="KAK8597159.1"/>
    </source>
</evidence>
<dbReference type="EMBL" id="JBBPBM010000002">
    <property type="protein sequence ID" value="KAK8597159.1"/>
    <property type="molecule type" value="Genomic_DNA"/>
</dbReference>
<evidence type="ECO:0000313" key="3">
    <source>
        <dbReference type="Proteomes" id="UP001472677"/>
    </source>
</evidence>
<evidence type="ECO:0000256" key="1">
    <source>
        <dbReference type="SAM" id="SignalP"/>
    </source>
</evidence>
<feature type="chain" id="PRO_5045870188" description="Secreted protein" evidence="1">
    <location>
        <begin position="28"/>
        <end position="127"/>
    </location>
</feature>
<sequence>MPSGQQNILLLCLFCTFVCSAPQNAVASQLPWVFPLVKRQLAQKSTCRLGQVHPLSFSSICPLVHQCCSITLLVILPGILQHLFFLSPCNCTPAHHHQTAPFSSNTNPPQATRLETNTHAIMQTNCT</sequence>
<reference evidence="2 3" key="1">
    <citation type="journal article" date="2024" name="G3 (Bethesda)">
        <title>Genome assembly of Hibiscus sabdariffa L. provides insights into metabolisms of medicinal natural products.</title>
        <authorList>
            <person name="Kim T."/>
        </authorList>
    </citation>
    <scope>NUCLEOTIDE SEQUENCE [LARGE SCALE GENOMIC DNA]</scope>
    <source>
        <strain evidence="2">TK-2024</strain>
        <tissue evidence="2">Old leaves</tissue>
    </source>
</reference>
<name>A0ABR2G9A5_9ROSI</name>
<gene>
    <name evidence="2" type="ORF">V6N12_065635</name>
</gene>
<protein>
    <recommendedName>
        <fullName evidence="4">Secreted protein</fullName>
    </recommendedName>
</protein>
<accession>A0ABR2G9A5</accession>